<dbReference type="AlphaFoldDB" id="B4VUV5"/>
<dbReference type="Proteomes" id="UP000003835">
    <property type="component" value="Unassembled WGS sequence"/>
</dbReference>
<evidence type="ECO:0000313" key="2">
    <source>
        <dbReference type="EMBL" id="EDX74389.1"/>
    </source>
</evidence>
<dbReference type="PANTHER" id="PTHR42834:SF1">
    <property type="entry name" value="ENDONUCLEASE_EXONUCLEASE_PHOSPHATASE FAMILY PROTEIN (AFU_ORTHOLOGUE AFUA_3G09210)"/>
    <property type="match status" value="1"/>
</dbReference>
<dbReference type="Pfam" id="PF03372">
    <property type="entry name" value="Exo_endo_phos"/>
    <property type="match status" value="1"/>
</dbReference>
<gene>
    <name evidence="2" type="ORF">MC7420_3913</name>
</gene>
<dbReference type="RefSeq" id="WP_006102235.1">
    <property type="nucleotide sequence ID" value="NZ_DS989853.1"/>
</dbReference>
<dbReference type="EMBL" id="DS989853">
    <property type="protein sequence ID" value="EDX74389.1"/>
    <property type="molecule type" value="Genomic_DNA"/>
</dbReference>
<keyword evidence="2" id="KW-0269">Exonuclease</keyword>
<dbReference type="Gene3D" id="3.60.10.10">
    <property type="entry name" value="Endonuclease/exonuclease/phosphatase"/>
    <property type="match status" value="1"/>
</dbReference>
<keyword evidence="2" id="KW-0378">Hydrolase</keyword>
<dbReference type="PANTHER" id="PTHR42834">
    <property type="entry name" value="ENDONUCLEASE/EXONUCLEASE/PHOSPHATASE FAMILY PROTEIN (AFU_ORTHOLOGUE AFUA_3G09210)"/>
    <property type="match status" value="1"/>
</dbReference>
<dbReference type="GO" id="GO:0004527">
    <property type="term" value="F:exonuclease activity"/>
    <property type="evidence" value="ECO:0007669"/>
    <property type="project" value="UniProtKB-KW"/>
</dbReference>
<keyword evidence="2" id="KW-0540">Nuclease</keyword>
<dbReference type="Gene3D" id="3.40.50.410">
    <property type="entry name" value="von Willebrand factor, type A domain"/>
    <property type="match status" value="1"/>
</dbReference>
<dbReference type="InterPro" id="IPR036465">
    <property type="entry name" value="vWFA_dom_sf"/>
</dbReference>
<sequence length="550" mass="61671">MTNSTHSIPPVDLVIVIDTSPSMRDEAQALSQAAAAAIKAASSSCPSDLRTEWFGIEGTWKNTNFSRRIRDYLIQECNAPETEIRARKRGELKDAGAQEDAARTIEDIANHFNWREDAARAIFYLGDEALEAGGSQTTQEDIEAANRAISQAKAANVTIHTYLGKSKSKYRDSIQSEYARVASETGGQAFTEQDTLKGFEAVLEKVICGSCASQPETPSKRPVRQKTLNVGTFNLYNLVLPNVTYYETNKYSPELYQRKKTWIARQIEQMDADIIGFQELFHEEALREILTETPDCANANLITANPTGDKPTVALLSKVPVLNHQIFTEFPEKARLDIEGTAIPLHSFSRPLLSVDLALSDTVECTVFVAHLKSKRPIIPEDADRSDPMEKAKGQARALLRRAAEATALRVILMETLQNRKRPVIVIGDLNDSGLAVTSKIISGEPPWEKLRFAQKQEIWDVLLYSVKDIQARQSYGDFYYTHIYNGYYESLDHIMVSEELVAQNPDRIGKVTYVSVYNDHLIDETLSYEDMKKWKSDHGQVVASIRLES</sequence>
<organism evidence="2 3">
    <name type="scientific">Coleofasciculus chthonoplastes PCC 7420</name>
    <dbReference type="NCBI Taxonomy" id="118168"/>
    <lineage>
        <taxon>Bacteria</taxon>
        <taxon>Bacillati</taxon>
        <taxon>Cyanobacteriota</taxon>
        <taxon>Cyanophyceae</taxon>
        <taxon>Coleofasciculales</taxon>
        <taxon>Coleofasciculaceae</taxon>
        <taxon>Coleofasciculus</taxon>
    </lineage>
</organism>
<dbReference type="InterPro" id="IPR005135">
    <property type="entry name" value="Endo/exonuclease/phosphatase"/>
</dbReference>
<dbReference type="SUPFAM" id="SSF53300">
    <property type="entry name" value="vWA-like"/>
    <property type="match status" value="1"/>
</dbReference>
<keyword evidence="2" id="KW-0255">Endonuclease</keyword>
<evidence type="ECO:0000259" key="1">
    <source>
        <dbReference type="Pfam" id="PF03372"/>
    </source>
</evidence>
<dbReference type="GO" id="GO:0004519">
    <property type="term" value="F:endonuclease activity"/>
    <property type="evidence" value="ECO:0007669"/>
    <property type="project" value="UniProtKB-KW"/>
</dbReference>
<feature type="domain" description="Endonuclease/exonuclease/phosphatase" evidence="1">
    <location>
        <begin position="232"/>
        <end position="539"/>
    </location>
</feature>
<protein>
    <submittedName>
        <fullName evidence="2">Endonuclease/exonuclease/phosphatase family</fullName>
    </submittedName>
</protein>
<evidence type="ECO:0000313" key="3">
    <source>
        <dbReference type="Proteomes" id="UP000003835"/>
    </source>
</evidence>
<keyword evidence="3" id="KW-1185">Reference proteome</keyword>
<dbReference type="eggNOG" id="COG2374">
    <property type="taxonomic scope" value="Bacteria"/>
</dbReference>
<reference evidence="2 3" key="1">
    <citation type="submission" date="2008-07" db="EMBL/GenBank/DDBJ databases">
        <authorList>
            <person name="Tandeau de Marsac N."/>
            <person name="Ferriera S."/>
            <person name="Johnson J."/>
            <person name="Kravitz S."/>
            <person name="Beeson K."/>
            <person name="Sutton G."/>
            <person name="Rogers Y.-H."/>
            <person name="Friedman R."/>
            <person name="Frazier M."/>
            <person name="Venter J.C."/>
        </authorList>
    </citation>
    <scope>NUCLEOTIDE SEQUENCE [LARGE SCALE GENOMIC DNA]</scope>
    <source>
        <strain evidence="2 3">PCC 7420</strain>
    </source>
</reference>
<dbReference type="InterPro" id="IPR036691">
    <property type="entry name" value="Endo/exonu/phosph_ase_sf"/>
</dbReference>
<dbReference type="STRING" id="118168.MC7420_3913"/>
<dbReference type="HOGENOM" id="CLU_548195_0_0_3"/>
<name>B4VUV5_9CYAN</name>
<dbReference type="SUPFAM" id="SSF56219">
    <property type="entry name" value="DNase I-like"/>
    <property type="match status" value="1"/>
</dbReference>
<proteinExistence type="predicted"/>
<accession>B4VUV5</accession>